<evidence type="ECO:0000256" key="7">
    <source>
        <dbReference type="ARBA" id="ARBA00023049"/>
    </source>
</evidence>
<reference evidence="11" key="2">
    <citation type="submission" date="2023-06" db="EMBL/GenBank/DDBJ databases">
        <authorList>
            <consortium name="Lawrence Berkeley National Laboratory"/>
            <person name="Haridas S."/>
            <person name="Hensen N."/>
            <person name="Bonometti L."/>
            <person name="Westerberg I."/>
            <person name="Brannstrom I.O."/>
            <person name="Guillou S."/>
            <person name="Cros-Aarteil S."/>
            <person name="Calhoun S."/>
            <person name="Kuo A."/>
            <person name="Mondo S."/>
            <person name="Pangilinan J."/>
            <person name="Riley R."/>
            <person name="Labutti K."/>
            <person name="Andreopoulos B."/>
            <person name="Lipzen A."/>
            <person name="Chen C."/>
            <person name="Yanf M."/>
            <person name="Daum C."/>
            <person name="Ng V."/>
            <person name="Clum A."/>
            <person name="Steindorff A."/>
            <person name="Ohm R."/>
            <person name="Martin F."/>
            <person name="Silar P."/>
            <person name="Natvig D."/>
            <person name="Lalanne C."/>
            <person name="Gautier V."/>
            <person name="Ament-Velasquez S.L."/>
            <person name="Kruys A."/>
            <person name="Hutchinson M.I."/>
            <person name="Powell A.J."/>
            <person name="Barry K."/>
            <person name="Miller A.N."/>
            <person name="Grigoriev I.V."/>
            <person name="Debuchy R."/>
            <person name="Gladieux P."/>
            <person name="Thoren M.H."/>
            <person name="Johannesson H."/>
        </authorList>
    </citation>
    <scope>NUCLEOTIDE SEQUENCE</scope>
    <source>
        <strain evidence="11">CBS 118394</strain>
    </source>
</reference>
<reference evidence="11" key="1">
    <citation type="journal article" date="2023" name="Mol. Phylogenet. Evol.">
        <title>Genome-scale phylogeny and comparative genomics of the fungal order Sordariales.</title>
        <authorList>
            <person name="Hensen N."/>
            <person name="Bonometti L."/>
            <person name="Westerberg I."/>
            <person name="Brannstrom I.O."/>
            <person name="Guillou S."/>
            <person name="Cros-Aarteil S."/>
            <person name="Calhoun S."/>
            <person name="Haridas S."/>
            <person name="Kuo A."/>
            <person name="Mondo S."/>
            <person name="Pangilinan J."/>
            <person name="Riley R."/>
            <person name="LaButti K."/>
            <person name="Andreopoulos B."/>
            <person name="Lipzen A."/>
            <person name="Chen C."/>
            <person name="Yan M."/>
            <person name="Daum C."/>
            <person name="Ng V."/>
            <person name="Clum A."/>
            <person name="Steindorff A."/>
            <person name="Ohm R.A."/>
            <person name="Martin F."/>
            <person name="Silar P."/>
            <person name="Natvig D.O."/>
            <person name="Lalanne C."/>
            <person name="Gautier V."/>
            <person name="Ament-Velasquez S.L."/>
            <person name="Kruys A."/>
            <person name="Hutchinson M.I."/>
            <person name="Powell A.J."/>
            <person name="Barry K."/>
            <person name="Miller A.N."/>
            <person name="Grigoriev I.V."/>
            <person name="Debuchy R."/>
            <person name="Gladieux P."/>
            <person name="Hiltunen Thoren M."/>
            <person name="Johannesson H."/>
        </authorList>
    </citation>
    <scope>NUCLEOTIDE SEQUENCE</scope>
    <source>
        <strain evidence="11">CBS 118394</strain>
    </source>
</reference>
<dbReference type="EC" id="3.4.24.-" evidence="9"/>
<keyword evidence="9" id="KW-0999">Mitochondrion inner membrane</keyword>
<sequence>MASSTPQSSSSTPESQPQQPPASNSSTPTLLNQNPSDIPFSLVNDPARTGYDPSLKWWMNYFKILTGKITREGIEHYREDRYRVHEERDCKKCEEYRDWLFEHSPVIRFMREKVYAINGRLDSTNVVCRRCPGRIVGEDGAVVRQSGGFSPDHGILLCANEIRDRGHLEDTLAHEMVHAWDHLRFKVDWAGRMDLRHSACTEVCSHTPLLSPRLLQLGGEGDYADG</sequence>
<dbReference type="EMBL" id="JAUEDM010000007">
    <property type="protein sequence ID" value="KAK3313438.1"/>
    <property type="molecule type" value="Genomic_DNA"/>
</dbReference>
<evidence type="ECO:0000313" key="11">
    <source>
        <dbReference type="EMBL" id="KAK3313438.1"/>
    </source>
</evidence>
<dbReference type="GO" id="GO:0004222">
    <property type="term" value="F:metalloendopeptidase activity"/>
    <property type="evidence" value="ECO:0007669"/>
    <property type="project" value="InterPro"/>
</dbReference>
<dbReference type="GO" id="GO:0046872">
    <property type="term" value="F:metal ion binding"/>
    <property type="evidence" value="ECO:0007669"/>
    <property type="project" value="UniProtKB-KW"/>
</dbReference>
<dbReference type="InterPro" id="IPR019165">
    <property type="entry name" value="Peptidase_M76_ATP23"/>
</dbReference>
<evidence type="ECO:0000256" key="8">
    <source>
        <dbReference type="ARBA" id="ARBA00025322"/>
    </source>
</evidence>
<evidence type="ECO:0000256" key="6">
    <source>
        <dbReference type="ARBA" id="ARBA00022801"/>
    </source>
</evidence>
<evidence type="ECO:0000256" key="1">
    <source>
        <dbReference type="ARBA" id="ARBA00004137"/>
    </source>
</evidence>
<evidence type="ECO:0000256" key="2">
    <source>
        <dbReference type="ARBA" id="ARBA00009915"/>
    </source>
</evidence>
<dbReference type="GO" id="GO:0005743">
    <property type="term" value="C:mitochondrial inner membrane"/>
    <property type="evidence" value="ECO:0007669"/>
    <property type="project" value="UniProtKB-SubCell"/>
</dbReference>
<evidence type="ECO:0000256" key="9">
    <source>
        <dbReference type="RuleBase" id="RU364057"/>
    </source>
</evidence>
<dbReference type="GO" id="GO:0033615">
    <property type="term" value="P:mitochondrial proton-transporting ATP synthase complex assembly"/>
    <property type="evidence" value="ECO:0007669"/>
    <property type="project" value="TreeGrafter"/>
</dbReference>
<keyword evidence="6 9" id="KW-0378">Hydrolase</keyword>
<evidence type="ECO:0000256" key="5">
    <source>
        <dbReference type="ARBA" id="ARBA00022723"/>
    </source>
</evidence>
<organism evidence="11 12">
    <name type="scientific">Apodospora peruviana</name>
    <dbReference type="NCBI Taxonomy" id="516989"/>
    <lineage>
        <taxon>Eukaryota</taxon>
        <taxon>Fungi</taxon>
        <taxon>Dikarya</taxon>
        <taxon>Ascomycota</taxon>
        <taxon>Pezizomycotina</taxon>
        <taxon>Sordariomycetes</taxon>
        <taxon>Sordariomycetidae</taxon>
        <taxon>Sordariales</taxon>
        <taxon>Lasiosphaeriaceae</taxon>
        <taxon>Apodospora</taxon>
    </lineage>
</organism>
<keyword evidence="9" id="KW-0472">Membrane</keyword>
<keyword evidence="5 9" id="KW-0479">Metal-binding</keyword>
<keyword evidence="12" id="KW-1185">Reference proteome</keyword>
<keyword evidence="4 9" id="KW-0645">Protease</keyword>
<gene>
    <name evidence="11" type="ORF">B0H66DRAFT_566081</name>
</gene>
<comment type="subcellular location">
    <subcellularLocation>
        <location evidence="1 9">Mitochondrion inner membrane</location>
        <topology evidence="1 9">Peripheral membrane protein</topology>
        <orientation evidence="1 9">Intermembrane side</orientation>
    </subcellularLocation>
</comment>
<dbReference type="Proteomes" id="UP001283341">
    <property type="component" value="Unassembled WGS sequence"/>
</dbReference>
<name>A0AAE0HV57_9PEZI</name>
<evidence type="ECO:0000256" key="4">
    <source>
        <dbReference type="ARBA" id="ARBA00022670"/>
    </source>
</evidence>
<comment type="similarity">
    <text evidence="2 9">Belongs to the peptidase M76 family.</text>
</comment>
<dbReference type="PANTHER" id="PTHR21711">
    <property type="entry name" value="MITOCHONDRIAL INNER MEMBRANE PROTEASE"/>
    <property type="match status" value="1"/>
</dbReference>
<evidence type="ECO:0000256" key="10">
    <source>
        <dbReference type="SAM" id="MobiDB-lite"/>
    </source>
</evidence>
<feature type="compositionally biased region" description="Low complexity" evidence="10">
    <location>
        <begin position="1"/>
        <end position="29"/>
    </location>
</feature>
<dbReference type="Pfam" id="PF09768">
    <property type="entry name" value="Peptidase_M76"/>
    <property type="match status" value="1"/>
</dbReference>
<dbReference type="GO" id="GO:0034982">
    <property type="term" value="P:mitochondrial protein processing"/>
    <property type="evidence" value="ECO:0007669"/>
    <property type="project" value="TreeGrafter"/>
</dbReference>
<keyword evidence="7 9" id="KW-0482">Metalloprotease</keyword>
<evidence type="ECO:0000313" key="12">
    <source>
        <dbReference type="Proteomes" id="UP001283341"/>
    </source>
</evidence>
<feature type="region of interest" description="Disordered" evidence="10">
    <location>
        <begin position="1"/>
        <end position="44"/>
    </location>
</feature>
<keyword evidence="9" id="KW-0496">Mitochondrion</keyword>
<comment type="caution">
    <text evidence="11">The sequence shown here is derived from an EMBL/GenBank/DDBJ whole genome shotgun (WGS) entry which is preliminary data.</text>
</comment>
<proteinExistence type="inferred from homology"/>
<protein>
    <recommendedName>
        <fullName evidence="3 9">Mitochondrial inner membrane protease ATP23</fullName>
        <ecNumber evidence="9">3.4.24.-</ecNumber>
    </recommendedName>
</protein>
<comment type="function">
    <text evidence="8">Has a dual role in the assembly of mitochondrial ATPase. Acts as a protease that removes N-terminal residues of mitochondrial ATPase CF(0) subunit 6 at the intermembrane space side. Also involved in the correct assembly of the membrane-embedded ATPase CF(0) particle, probably mediating association of subunit 6 with the subunit 9 ring.</text>
</comment>
<accession>A0AAE0HV57</accession>
<dbReference type="PANTHER" id="PTHR21711:SF0">
    <property type="entry name" value="MITOCHONDRIAL INNER MEMBRANE PROTEASE ATP23 HOMOLOG"/>
    <property type="match status" value="1"/>
</dbReference>
<evidence type="ECO:0000256" key="3">
    <source>
        <dbReference type="ARBA" id="ARBA00014615"/>
    </source>
</evidence>
<dbReference type="AlphaFoldDB" id="A0AAE0HV57"/>